<dbReference type="HAMAP" id="MF_00422">
    <property type="entry name" value="SecE"/>
    <property type="match status" value="1"/>
</dbReference>
<gene>
    <name evidence="9 10" type="primary">secE</name>
    <name evidence="10" type="ORF">FMM08_00480</name>
</gene>
<evidence type="ECO:0000313" key="11">
    <source>
        <dbReference type="Proteomes" id="UP000321234"/>
    </source>
</evidence>
<comment type="function">
    <text evidence="9">Essential subunit of the Sec protein translocation channel SecYEG. Clamps together the 2 halves of SecY. May contact the channel plug during translocation.</text>
</comment>
<feature type="transmembrane region" description="Helical" evidence="9">
    <location>
        <begin position="48"/>
        <end position="68"/>
    </location>
</feature>
<dbReference type="OrthoDB" id="9805743at2"/>
<dbReference type="Proteomes" id="UP000321234">
    <property type="component" value="Unassembled WGS sequence"/>
</dbReference>
<name>A0A5C8ZIS8_9ACTN</name>
<dbReference type="AlphaFoldDB" id="A0A5C8ZIS8"/>
<evidence type="ECO:0000313" key="10">
    <source>
        <dbReference type="EMBL" id="TXR57777.1"/>
    </source>
</evidence>
<evidence type="ECO:0000256" key="9">
    <source>
        <dbReference type="HAMAP-Rule" id="MF_00422"/>
    </source>
</evidence>
<comment type="subcellular location">
    <subcellularLocation>
        <location evidence="9">Cell membrane</location>
        <topology evidence="9">Single-pass membrane protein</topology>
    </subcellularLocation>
    <subcellularLocation>
        <location evidence="1">Membrane</location>
    </subcellularLocation>
</comment>
<keyword evidence="8 9" id="KW-0472">Membrane</keyword>
<evidence type="ECO:0000256" key="4">
    <source>
        <dbReference type="ARBA" id="ARBA00022692"/>
    </source>
</evidence>
<dbReference type="InterPro" id="IPR001901">
    <property type="entry name" value="Translocase_SecE/Sec61-g"/>
</dbReference>
<dbReference type="Pfam" id="PF00584">
    <property type="entry name" value="SecE"/>
    <property type="match status" value="1"/>
</dbReference>
<dbReference type="PANTHER" id="PTHR33910:SF1">
    <property type="entry name" value="PROTEIN TRANSLOCASE SUBUNIT SECE"/>
    <property type="match status" value="1"/>
</dbReference>
<dbReference type="EMBL" id="VKAC01000001">
    <property type="protein sequence ID" value="TXR57777.1"/>
    <property type="molecule type" value="Genomic_DNA"/>
</dbReference>
<dbReference type="InterPro" id="IPR005807">
    <property type="entry name" value="SecE_bac"/>
</dbReference>
<dbReference type="PANTHER" id="PTHR33910">
    <property type="entry name" value="PROTEIN TRANSLOCASE SUBUNIT SECE"/>
    <property type="match status" value="1"/>
</dbReference>
<comment type="caution">
    <text evidence="10">The sequence shown here is derived from an EMBL/GenBank/DDBJ whole genome shotgun (WGS) entry which is preliminary data.</text>
</comment>
<evidence type="ECO:0000256" key="8">
    <source>
        <dbReference type="ARBA" id="ARBA00023136"/>
    </source>
</evidence>
<reference evidence="10 11" key="1">
    <citation type="submission" date="2019-07" db="EMBL/GenBank/DDBJ databases">
        <title>Quadrisphaera sp. strain DD2A genome sequencing and assembly.</title>
        <authorList>
            <person name="Kim I."/>
        </authorList>
    </citation>
    <scope>NUCLEOTIDE SEQUENCE [LARGE SCALE GENOMIC DNA]</scope>
    <source>
        <strain evidence="10 11">DD2A</strain>
    </source>
</reference>
<keyword evidence="6 9" id="KW-1133">Transmembrane helix</keyword>
<evidence type="ECO:0000256" key="6">
    <source>
        <dbReference type="ARBA" id="ARBA00022989"/>
    </source>
</evidence>
<evidence type="ECO:0000256" key="5">
    <source>
        <dbReference type="ARBA" id="ARBA00022927"/>
    </source>
</evidence>
<evidence type="ECO:0000256" key="2">
    <source>
        <dbReference type="ARBA" id="ARBA00022448"/>
    </source>
</evidence>
<evidence type="ECO:0000256" key="1">
    <source>
        <dbReference type="ARBA" id="ARBA00004370"/>
    </source>
</evidence>
<proteinExistence type="inferred from homology"/>
<accession>A0A5C8ZIS8</accession>
<evidence type="ECO:0000256" key="7">
    <source>
        <dbReference type="ARBA" id="ARBA00023010"/>
    </source>
</evidence>
<protein>
    <recommendedName>
        <fullName evidence="9">Protein translocase subunit SecE</fullName>
    </recommendedName>
</protein>
<dbReference type="NCBIfam" id="TIGR00964">
    <property type="entry name" value="secE_bact"/>
    <property type="match status" value="1"/>
</dbReference>
<keyword evidence="11" id="KW-1185">Reference proteome</keyword>
<dbReference type="Gene3D" id="1.20.5.1030">
    <property type="entry name" value="Preprotein translocase secy subunit"/>
    <property type="match status" value="1"/>
</dbReference>
<comment type="similarity">
    <text evidence="9">Belongs to the SecE/SEC61-gamma family.</text>
</comment>
<dbReference type="GO" id="GO:0043952">
    <property type="term" value="P:protein transport by the Sec complex"/>
    <property type="evidence" value="ECO:0007669"/>
    <property type="project" value="UniProtKB-UniRule"/>
</dbReference>
<organism evidence="10 11">
    <name type="scientific">Quadrisphaera setariae</name>
    <dbReference type="NCBI Taxonomy" id="2593304"/>
    <lineage>
        <taxon>Bacteria</taxon>
        <taxon>Bacillati</taxon>
        <taxon>Actinomycetota</taxon>
        <taxon>Actinomycetes</taxon>
        <taxon>Kineosporiales</taxon>
        <taxon>Kineosporiaceae</taxon>
        <taxon>Quadrisphaera</taxon>
    </lineage>
</organism>
<keyword evidence="7 9" id="KW-0811">Translocation</keyword>
<keyword evidence="4 9" id="KW-0812">Transmembrane</keyword>
<keyword evidence="3 9" id="KW-1003">Cell membrane</keyword>
<dbReference type="InterPro" id="IPR038379">
    <property type="entry name" value="SecE_sf"/>
</dbReference>
<keyword evidence="2 9" id="KW-0813">Transport</keyword>
<comment type="subunit">
    <text evidence="9">Component of the Sec protein translocase complex. Heterotrimer consisting of SecY, SecE and SecG subunits. The heterotrimers can form oligomers, although 1 heterotrimer is thought to be able to translocate proteins. Interacts with the ribosome. Interacts with SecDF, and other proteins may be involved. Interacts with SecA.</text>
</comment>
<dbReference type="GO" id="GO:0008320">
    <property type="term" value="F:protein transmembrane transporter activity"/>
    <property type="evidence" value="ECO:0007669"/>
    <property type="project" value="UniProtKB-UniRule"/>
</dbReference>
<dbReference type="GO" id="GO:0005886">
    <property type="term" value="C:plasma membrane"/>
    <property type="evidence" value="ECO:0007669"/>
    <property type="project" value="UniProtKB-SubCell"/>
</dbReference>
<sequence length="84" mass="8991">MTDTQPGSASGATAAASRRGGPFARLLVFLREVVAELKKVVYPTRDELVTYTSVVLVFVAVVMTYVSLLDLGFGRLVLWVLGGS</sequence>
<dbReference type="GO" id="GO:0006605">
    <property type="term" value="P:protein targeting"/>
    <property type="evidence" value="ECO:0007669"/>
    <property type="project" value="UniProtKB-UniRule"/>
</dbReference>
<keyword evidence="5 9" id="KW-0653">Protein transport</keyword>
<dbReference type="GO" id="GO:0009306">
    <property type="term" value="P:protein secretion"/>
    <property type="evidence" value="ECO:0007669"/>
    <property type="project" value="UniProtKB-UniRule"/>
</dbReference>
<evidence type="ECO:0000256" key="3">
    <source>
        <dbReference type="ARBA" id="ARBA00022475"/>
    </source>
</evidence>
<dbReference type="RefSeq" id="WP_147924402.1">
    <property type="nucleotide sequence ID" value="NZ_VKAC01000001.1"/>
</dbReference>
<dbReference type="GO" id="GO:0065002">
    <property type="term" value="P:intracellular protein transmembrane transport"/>
    <property type="evidence" value="ECO:0007669"/>
    <property type="project" value="UniProtKB-UniRule"/>
</dbReference>